<accession>A0A6G8RRW0</accession>
<dbReference type="RefSeq" id="WP_166221458.1">
    <property type="nucleotide sequence ID" value="NZ_CP049801.1"/>
</dbReference>
<reference evidence="2 3" key="1">
    <citation type="submission" date="2020-03" db="EMBL/GenBank/DDBJ databases">
        <authorList>
            <person name="Zhu W."/>
        </authorList>
    </citation>
    <scope>NUCLEOTIDE SEQUENCE [LARGE SCALE GENOMIC DNA]</scope>
    <source>
        <strain evidence="2 3">323-1</strain>
    </source>
</reference>
<keyword evidence="3" id="KW-1185">Reference proteome</keyword>
<name>A0A6G8RRW0_9GAMM</name>
<dbReference type="Proteomes" id="UP000502297">
    <property type="component" value="Chromosome"/>
</dbReference>
<dbReference type="KEGG" id="asha:G8E00_01200"/>
<gene>
    <name evidence="2" type="ORF">G8E00_01200</name>
</gene>
<dbReference type="InterPro" id="IPR048987">
    <property type="entry name" value="PIN-TPR-GreABC"/>
</dbReference>
<feature type="domain" description="PIN" evidence="1">
    <location>
        <begin position="762"/>
        <end position="894"/>
    </location>
</feature>
<protein>
    <recommendedName>
        <fullName evidence="1">PIN domain-containing protein</fullName>
    </recommendedName>
</protein>
<evidence type="ECO:0000259" key="1">
    <source>
        <dbReference type="Pfam" id="PF20698"/>
    </source>
</evidence>
<evidence type="ECO:0000313" key="3">
    <source>
        <dbReference type="Proteomes" id="UP000502297"/>
    </source>
</evidence>
<organism evidence="2 3">
    <name type="scientific">Acinetobacter shaoyimingii</name>
    <dbReference type="NCBI Taxonomy" id="2715164"/>
    <lineage>
        <taxon>Bacteria</taxon>
        <taxon>Pseudomonadati</taxon>
        <taxon>Pseudomonadota</taxon>
        <taxon>Gammaproteobacteria</taxon>
        <taxon>Moraxellales</taxon>
        <taxon>Moraxellaceae</taxon>
        <taxon>Acinetobacter</taxon>
    </lineage>
</organism>
<dbReference type="AlphaFoldDB" id="A0A6G8RRW0"/>
<dbReference type="Pfam" id="PF20698">
    <property type="entry name" value="PIN-TPR-GreABC"/>
    <property type="match status" value="1"/>
</dbReference>
<proteinExistence type="predicted"/>
<dbReference type="Gene3D" id="1.25.40.10">
    <property type="entry name" value="Tetratricopeptide repeat domain"/>
    <property type="match status" value="1"/>
</dbReference>
<evidence type="ECO:0000313" key="2">
    <source>
        <dbReference type="EMBL" id="QIO04672.1"/>
    </source>
</evidence>
<dbReference type="InterPro" id="IPR011990">
    <property type="entry name" value="TPR-like_helical_dom_sf"/>
</dbReference>
<dbReference type="EMBL" id="CP049801">
    <property type="protein sequence ID" value="QIO04672.1"/>
    <property type="molecule type" value="Genomic_DNA"/>
</dbReference>
<sequence length="1076" mass="124630">MTESVKQEHFGTGDNVAGDKIVQSIQAIDFVKVAYNLYYLINIGSFDKAKSQLESNIHIPSKSAQVVELLDVFTIYLNSKRSLKVDGDLNTIKRAIRLGSPEFLDLYKSILVEMTYLTSESEALEVYNNFSEDRSDYLENIKLRYFADENELNETFSKKILVLDELGLLFLARGLARVEKREEALVVLEKIKDDDKNLKILKLVISYDKLLNKLDRPLEYLEENIVEEFFLIASSFLELIKDESEISQNALRLLINLVIKSNFSICNILDVAVKFINVIRPISSEVADALENYSEKNVEINQDILSKINDLKPLNLEEATLCLNALTLNKINFRVLIKWISQCGEVEDENKFDKDLLTLVLKSFVFKDKKNVNEFEEEFSKFLDYKERKFRSIHPFYIITLCDNLFVFKKQQFLNTNKLLEKIISKKPSQSRIYLYYLYSLMNLEKYDTLNSHIENIDSDGINPDFLILRARYYDVVGDYVNSKKDYIRIIDYYKDSLNIWLDYLLLSLKHESVDQTRKILDDIPEKILTPRAKNIFRFIYLVYTEIDSVYAEKLITKLFLMEPNFVAPYLCNMHFSLIANKKELVSDLVYENIHAGIIYEDEGERKQKLIVSDDFFDCSHFVNANCNLGISLLEMDIDEERIVNYQKIKLIEKQPIYLTIFQIALQITNDNRHNSSDFTFYPFKVRDSFVVEDMKEILKRFSVDDTTEELISNPDLSMYIKGSLFKNNDEFETVLKILQNKKANFCLSNPIGNTVACDALVLDAYSFTYLCFNDNHKALIKAGIKVFLTKETFDVISSWINKVTDEQFLSIAFSEGSLIKTDANTISTSYASFIDQLNDLLSHSRVISPNIIDLPDFANEIRDILSPSVLSTLRLSIANDIPWLCLDSALRTIFVKQDDVKVVKLHDFLSFIGNYMDFESRKISMIQWSNFGLFTVYGYQDLIQLAKSTDSNDWILLTKLLNETPLGFNNYEQALFVLSAILKLTLCKYLKKNNLIEITSLENLIFACINKCMQSISGTSREDRLATVIIEVIDSIRFSEYLFKIFCNFLGQYAVGNFLNIAYINERIEILMNDV</sequence>